<evidence type="ECO:0000313" key="1">
    <source>
        <dbReference type="EMBL" id="TQJ03979.1"/>
    </source>
</evidence>
<evidence type="ECO:0000313" key="2">
    <source>
        <dbReference type="Proteomes" id="UP000320876"/>
    </source>
</evidence>
<accession>A0A542DLN0</accession>
<dbReference type="EMBL" id="VFML01000001">
    <property type="protein sequence ID" value="TQJ03979.1"/>
    <property type="molecule type" value="Genomic_DNA"/>
</dbReference>
<name>A0A542DLN0_AMYCI</name>
<dbReference type="RefSeq" id="WP_141999726.1">
    <property type="nucleotide sequence ID" value="NZ_VFML01000001.1"/>
</dbReference>
<dbReference type="AlphaFoldDB" id="A0A542DLN0"/>
<protein>
    <submittedName>
        <fullName evidence="1">Uncharacterized protein</fullName>
    </submittedName>
</protein>
<reference evidence="1 2" key="1">
    <citation type="submission" date="2019-06" db="EMBL/GenBank/DDBJ databases">
        <title>Sequencing the genomes of 1000 actinobacteria strains.</title>
        <authorList>
            <person name="Klenk H.-P."/>
        </authorList>
    </citation>
    <scope>NUCLEOTIDE SEQUENCE [LARGE SCALE GENOMIC DNA]</scope>
    <source>
        <strain evidence="1 2">DSM 45679</strain>
    </source>
</reference>
<comment type="caution">
    <text evidence="1">The sequence shown here is derived from an EMBL/GenBank/DDBJ whole genome shotgun (WGS) entry which is preliminary data.</text>
</comment>
<proteinExistence type="predicted"/>
<dbReference type="OrthoDB" id="3677403at2"/>
<gene>
    <name evidence="1" type="ORF">FB471_3756</name>
</gene>
<sequence>MAVTPGQTTVTDGASDTRSLHRRAASAVDLPAPADDLAAEAAAQLDWDGVALPQSTLLGRRVVLVARLRTEVHAERIAMGASPILDRATVATWTWPEFAATAPAPAAEIVGVLAVARHWRTGMAATVPFARYGEAAMVLPYSAVFSQDYVDNCLPRARTYGLGVVTADEDAVVDLDLAGRADRMLAPMDAVSRWVNEVAYEQLLAVGEVPANCG</sequence>
<dbReference type="Proteomes" id="UP000320876">
    <property type="component" value="Unassembled WGS sequence"/>
</dbReference>
<organism evidence="1 2">
    <name type="scientific">Amycolatopsis cihanbeyliensis</name>
    <dbReference type="NCBI Taxonomy" id="1128664"/>
    <lineage>
        <taxon>Bacteria</taxon>
        <taxon>Bacillati</taxon>
        <taxon>Actinomycetota</taxon>
        <taxon>Actinomycetes</taxon>
        <taxon>Pseudonocardiales</taxon>
        <taxon>Pseudonocardiaceae</taxon>
        <taxon>Amycolatopsis</taxon>
    </lineage>
</organism>
<keyword evidence="2" id="KW-1185">Reference proteome</keyword>